<proteinExistence type="predicted"/>
<name>B3PUF6_RHIE6</name>
<evidence type="ECO:0000313" key="1">
    <source>
        <dbReference type="EMBL" id="ACE92037.1"/>
    </source>
</evidence>
<dbReference type="EMBL" id="CP001074">
    <property type="protein sequence ID" value="ACE92037.1"/>
    <property type="molecule type" value="Genomic_DNA"/>
</dbReference>
<evidence type="ECO:0000313" key="2">
    <source>
        <dbReference type="Proteomes" id="UP000008817"/>
    </source>
</evidence>
<dbReference type="HOGENOM" id="CLU_130280_0_0_5"/>
<protein>
    <submittedName>
        <fullName evidence="1">Uncharacterized protein</fullName>
    </submittedName>
</protein>
<gene>
    <name evidence="1" type="ordered locus">RHECIAT_CH0003089</name>
</gene>
<reference evidence="1 2" key="1">
    <citation type="submission" date="2008-04" db="EMBL/GenBank/DDBJ databases">
        <title>Genome diversity and DNA divergence of Rhizobium etli.</title>
        <authorList>
            <person name="Gonzalez V."/>
            <person name="Acosta J.L."/>
            <person name="Santamaria R.I."/>
            <person name="Bustos P."/>
            <person name="Hernandez-Gonzalez I.L."/>
            <person name="Fernandez J.L."/>
            <person name="Diaz R."/>
            <person name="Flores M."/>
            <person name="Mora J."/>
            <person name="Palacios R."/>
            <person name="Davila G."/>
        </authorList>
    </citation>
    <scope>NUCLEOTIDE SEQUENCE [LARGE SCALE GENOMIC DNA]</scope>
    <source>
        <strain evidence="1 2">CIAT 652</strain>
    </source>
</reference>
<dbReference type="AlphaFoldDB" id="B3PUF6"/>
<organism evidence="1 2">
    <name type="scientific">Rhizobium etli (strain CIAT 652)</name>
    <dbReference type="NCBI Taxonomy" id="491916"/>
    <lineage>
        <taxon>Bacteria</taxon>
        <taxon>Pseudomonadati</taxon>
        <taxon>Pseudomonadota</taxon>
        <taxon>Alphaproteobacteria</taxon>
        <taxon>Hyphomicrobiales</taxon>
        <taxon>Rhizobiaceae</taxon>
        <taxon>Rhizobium/Agrobacterium group</taxon>
        <taxon>Rhizobium</taxon>
    </lineage>
</organism>
<dbReference type="KEGG" id="rec:RHECIAT_CH0003089"/>
<dbReference type="Proteomes" id="UP000008817">
    <property type="component" value="Chromosome"/>
</dbReference>
<accession>B3PUF6</accession>
<dbReference type="eggNOG" id="ENOG5032NEE">
    <property type="taxonomic scope" value="Bacteria"/>
</dbReference>
<sequence length="171" mass="17505">MTPGKLADLVASCIGVPAERALRVAHRLRDAGMLPKGGPGRAPEFDRADAIALLVAVASGATLRTVAERTAALLASTPGGADVNGAPLTIPRNAQIQLAVLANMAAAGDALDGITLEVVHGWPEIALAWADGATQRFQAAGSIANHQPSHQARVATTIPGPAFADFVRRLN</sequence>